<dbReference type="GO" id="GO:0004582">
    <property type="term" value="F:dolichyl-phosphate beta-D-mannosyltransferase activity"/>
    <property type="evidence" value="ECO:0007669"/>
    <property type="project" value="InterPro"/>
</dbReference>
<sequence>MKSTESNIKSLSRNWQLPTFKVKEFRSKRTKYCILIPVINEGSKIQKQLIRMRRYSRLADIIICDGGSTDASMNIKFLKSQGVRTLLIKTSIGRQGTQLRMGCSYSLKQGYEGIIVLDGNNKDGVSAIPKFINALDEGFDYVQGSRFIKGGYHENTPPLRYWAIRLMHAPLLSLAAGKWYSDTTNGFRALSRKYLLDKQVDPFRNIFIKYEFFFYLTARANQLGFKTKELPVTRRYPKGEIPTKIKGFYGNLDMLITVFKVLFRYYHPVSKL</sequence>
<dbReference type="SUPFAM" id="SSF53448">
    <property type="entry name" value="Nucleotide-diphospho-sugar transferases"/>
    <property type="match status" value="1"/>
</dbReference>
<dbReference type="InterPro" id="IPR029044">
    <property type="entry name" value="Nucleotide-diphossugar_trans"/>
</dbReference>
<dbReference type="PANTHER" id="PTHR43398:SF1">
    <property type="entry name" value="DOLICHOL-PHOSPHATE MANNOSYLTRANSFERASE SUBUNIT 1"/>
    <property type="match status" value="1"/>
</dbReference>
<dbReference type="GO" id="GO:0009247">
    <property type="term" value="P:glycolipid biosynthetic process"/>
    <property type="evidence" value="ECO:0007669"/>
    <property type="project" value="TreeGrafter"/>
</dbReference>
<dbReference type="GO" id="GO:0016020">
    <property type="term" value="C:membrane"/>
    <property type="evidence" value="ECO:0007669"/>
    <property type="project" value="GOC"/>
</dbReference>
<evidence type="ECO:0000313" key="3">
    <source>
        <dbReference type="EMBL" id="OGE65469.1"/>
    </source>
</evidence>
<keyword evidence="1" id="KW-0328">Glycosyltransferase</keyword>
<reference evidence="3 4" key="1">
    <citation type="journal article" date="2016" name="Nat. Commun.">
        <title>Thousands of microbial genomes shed light on interconnected biogeochemical processes in an aquifer system.</title>
        <authorList>
            <person name="Anantharaman K."/>
            <person name="Brown C.T."/>
            <person name="Hug L.A."/>
            <person name="Sharon I."/>
            <person name="Castelle C.J."/>
            <person name="Probst A.J."/>
            <person name="Thomas B.C."/>
            <person name="Singh A."/>
            <person name="Wilkins M.J."/>
            <person name="Karaoz U."/>
            <person name="Brodie E.L."/>
            <person name="Williams K.H."/>
            <person name="Hubbard S.S."/>
            <person name="Banfield J.F."/>
        </authorList>
    </citation>
    <scope>NUCLEOTIDE SEQUENCE [LARGE SCALE GENOMIC DNA]</scope>
</reference>
<evidence type="ECO:0000313" key="4">
    <source>
        <dbReference type="Proteomes" id="UP000178017"/>
    </source>
</evidence>
<dbReference type="InterPro" id="IPR039528">
    <property type="entry name" value="DPM1-like"/>
</dbReference>
<accession>A0A1F5MJF8</accession>
<evidence type="ECO:0000256" key="2">
    <source>
        <dbReference type="ARBA" id="ARBA00022679"/>
    </source>
</evidence>
<gene>
    <name evidence="3" type="ORF">A3B49_01100</name>
</gene>
<evidence type="ECO:0000256" key="1">
    <source>
        <dbReference type="ARBA" id="ARBA00022676"/>
    </source>
</evidence>
<comment type="caution">
    <text evidence="3">The sequence shown here is derived from an EMBL/GenBank/DDBJ whole genome shotgun (WGS) entry which is preliminary data.</text>
</comment>
<proteinExistence type="predicted"/>
<name>A0A1F5MJF8_9BACT</name>
<dbReference type="CDD" id="cd04179">
    <property type="entry name" value="DPM_DPG-synthase_like"/>
    <property type="match status" value="1"/>
</dbReference>
<dbReference type="EMBL" id="MFDO01000018">
    <property type="protein sequence ID" value="OGE65469.1"/>
    <property type="molecule type" value="Genomic_DNA"/>
</dbReference>
<keyword evidence="2 3" id="KW-0808">Transferase</keyword>
<organism evidence="3 4">
    <name type="scientific">Candidatus Daviesbacteria bacterium RIFCSPLOWO2_01_FULL_40_24</name>
    <dbReference type="NCBI Taxonomy" id="1797787"/>
    <lineage>
        <taxon>Bacteria</taxon>
        <taxon>Candidatus Daviesiibacteriota</taxon>
    </lineage>
</organism>
<dbReference type="Proteomes" id="UP000178017">
    <property type="component" value="Unassembled WGS sequence"/>
</dbReference>
<dbReference type="AlphaFoldDB" id="A0A1F5MJF8"/>
<dbReference type="PANTHER" id="PTHR43398">
    <property type="entry name" value="DOLICHOL-PHOSPHATE MANNOSYLTRANSFERASE SUBUNIT 1"/>
    <property type="match status" value="1"/>
</dbReference>
<protein>
    <submittedName>
        <fullName evidence="3">Glycosyl transferase family 2</fullName>
    </submittedName>
</protein>
<dbReference type="Gene3D" id="3.90.550.10">
    <property type="entry name" value="Spore Coat Polysaccharide Biosynthesis Protein SpsA, Chain A"/>
    <property type="match status" value="1"/>
</dbReference>